<feature type="transmembrane region" description="Helical" evidence="6">
    <location>
        <begin position="132"/>
        <end position="151"/>
    </location>
</feature>
<keyword evidence="2" id="KW-1003">Cell membrane</keyword>
<dbReference type="Proteomes" id="UP000653674">
    <property type="component" value="Unassembled WGS sequence"/>
</dbReference>
<protein>
    <submittedName>
        <fullName evidence="7">Branched-chain amino acid ABC transporter permease</fullName>
    </submittedName>
</protein>
<dbReference type="PANTHER" id="PTHR30482:SF20">
    <property type="entry name" value="HIGH-AFFINITY BRANCHED-CHAIN AMINO ACID TRANSPORT SYSTEM PERMEASE PROTEIN LIVM"/>
    <property type="match status" value="1"/>
</dbReference>
<evidence type="ECO:0000313" key="7">
    <source>
        <dbReference type="EMBL" id="GIG73581.1"/>
    </source>
</evidence>
<dbReference type="AlphaFoldDB" id="A0A8J3LTY1"/>
<keyword evidence="5 6" id="KW-0472">Membrane</keyword>
<keyword evidence="3 6" id="KW-0812">Transmembrane</keyword>
<dbReference type="EMBL" id="BONU01000010">
    <property type="protein sequence ID" value="GIG73581.1"/>
    <property type="molecule type" value="Genomic_DNA"/>
</dbReference>
<feature type="transmembrane region" description="Helical" evidence="6">
    <location>
        <begin position="259"/>
        <end position="277"/>
    </location>
</feature>
<evidence type="ECO:0000256" key="6">
    <source>
        <dbReference type="SAM" id="Phobius"/>
    </source>
</evidence>
<evidence type="ECO:0000256" key="1">
    <source>
        <dbReference type="ARBA" id="ARBA00004651"/>
    </source>
</evidence>
<evidence type="ECO:0000313" key="8">
    <source>
        <dbReference type="Proteomes" id="UP000653674"/>
    </source>
</evidence>
<dbReference type="InterPro" id="IPR043428">
    <property type="entry name" value="LivM-like"/>
</dbReference>
<dbReference type="InterPro" id="IPR001851">
    <property type="entry name" value="ABC_transp_permease"/>
</dbReference>
<dbReference type="GO" id="GO:0005886">
    <property type="term" value="C:plasma membrane"/>
    <property type="evidence" value="ECO:0007669"/>
    <property type="project" value="UniProtKB-SubCell"/>
</dbReference>
<comment type="caution">
    <text evidence="7">The sequence shown here is derived from an EMBL/GenBank/DDBJ whole genome shotgun (WGS) entry which is preliminary data.</text>
</comment>
<dbReference type="CDD" id="cd06581">
    <property type="entry name" value="TM_PBP1_LivM_like"/>
    <property type="match status" value="1"/>
</dbReference>
<keyword evidence="4 6" id="KW-1133">Transmembrane helix</keyword>
<feature type="transmembrane region" description="Helical" evidence="6">
    <location>
        <begin position="27"/>
        <end position="46"/>
    </location>
</feature>
<evidence type="ECO:0000256" key="4">
    <source>
        <dbReference type="ARBA" id="ARBA00022989"/>
    </source>
</evidence>
<feature type="transmembrane region" description="Helical" evidence="6">
    <location>
        <begin position="310"/>
        <end position="332"/>
    </location>
</feature>
<organism evidence="7 8">
    <name type="scientific">Planosporangium flavigriseum</name>
    <dbReference type="NCBI Taxonomy" id="373681"/>
    <lineage>
        <taxon>Bacteria</taxon>
        <taxon>Bacillati</taxon>
        <taxon>Actinomycetota</taxon>
        <taxon>Actinomycetes</taxon>
        <taxon>Micromonosporales</taxon>
        <taxon>Micromonosporaceae</taxon>
        <taxon>Planosporangium</taxon>
    </lineage>
</organism>
<reference evidence="7" key="1">
    <citation type="submission" date="2021-01" db="EMBL/GenBank/DDBJ databases">
        <title>Whole genome shotgun sequence of Planosporangium flavigriseum NBRC 105377.</title>
        <authorList>
            <person name="Komaki H."/>
            <person name="Tamura T."/>
        </authorList>
    </citation>
    <scope>NUCLEOTIDE SEQUENCE</scope>
    <source>
        <strain evidence="7">NBRC 105377</strain>
    </source>
</reference>
<proteinExistence type="predicted"/>
<dbReference type="RefSeq" id="WP_168077592.1">
    <property type="nucleotide sequence ID" value="NZ_BAAAQJ010000003.1"/>
</dbReference>
<feature type="transmembrane region" description="Helical" evidence="6">
    <location>
        <begin position="108"/>
        <end position="127"/>
    </location>
</feature>
<evidence type="ECO:0000256" key="2">
    <source>
        <dbReference type="ARBA" id="ARBA00022475"/>
    </source>
</evidence>
<sequence length="349" mass="36566">MSIATALRVDAATTTRRRPVGLVRTKLDIAGVLVGVALAAVLPFAFQSASLLGFLAVMWIWIVVNIAWNVTLGYAGILSFGQLAFFGVGAYTSAILSVHLKVPPWLDTVAALVAGGLAALLVGVAVLRLRGVYVALVTLAFHELLMTMISGDTGGFTGGPNGLGPVRPYIATYNLLLQSAFGYWIGLAAVLLVAIAGILLVRSPVGLALVAARDAENVARARGVRVTRYRLVAFVFSGSVAGFGGALYGHYNGVVSPDIFNFGIVMTLLAMIIVGGWGTVWGPIVGTIAITVVVYYVQGIWAGYENAVAGVIMVVAILFLRGGLIGAAEGVTARGIRKRLWREPADAQR</sequence>
<dbReference type="PANTHER" id="PTHR30482">
    <property type="entry name" value="HIGH-AFFINITY BRANCHED-CHAIN AMINO ACID TRANSPORT SYSTEM PERMEASE"/>
    <property type="match status" value="1"/>
</dbReference>
<feature type="transmembrane region" description="Helical" evidence="6">
    <location>
        <begin position="284"/>
        <end position="304"/>
    </location>
</feature>
<keyword evidence="8" id="KW-1185">Reference proteome</keyword>
<gene>
    <name evidence="7" type="primary">livM</name>
    <name evidence="7" type="ORF">Pfl04_19850</name>
</gene>
<evidence type="ECO:0000256" key="3">
    <source>
        <dbReference type="ARBA" id="ARBA00022692"/>
    </source>
</evidence>
<accession>A0A8J3LTY1</accession>
<feature type="transmembrane region" description="Helical" evidence="6">
    <location>
        <begin position="181"/>
        <end position="201"/>
    </location>
</feature>
<evidence type="ECO:0000256" key="5">
    <source>
        <dbReference type="ARBA" id="ARBA00023136"/>
    </source>
</evidence>
<name>A0A8J3LTY1_9ACTN</name>
<feature type="transmembrane region" description="Helical" evidence="6">
    <location>
        <begin position="229"/>
        <end position="247"/>
    </location>
</feature>
<feature type="transmembrane region" description="Helical" evidence="6">
    <location>
        <begin position="83"/>
        <end position="102"/>
    </location>
</feature>
<feature type="transmembrane region" description="Helical" evidence="6">
    <location>
        <begin position="52"/>
        <end position="71"/>
    </location>
</feature>
<comment type="subcellular location">
    <subcellularLocation>
        <location evidence="1">Cell membrane</location>
        <topology evidence="1">Multi-pass membrane protein</topology>
    </subcellularLocation>
</comment>
<dbReference type="GO" id="GO:0015658">
    <property type="term" value="F:branched-chain amino acid transmembrane transporter activity"/>
    <property type="evidence" value="ECO:0007669"/>
    <property type="project" value="InterPro"/>
</dbReference>
<dbReference type="Pfam" id="PF02653">
    <property type="entry name" value="BPD_transp_2"/>
    <property type="match status" value="1"/>
</dbReference>